<dbReference type="PANTHER" id="PTHR37308:SF1">
    <property type="entry name" value="POLYPRENYL-PHOSPHATE TRANSPORTER"/>
    <property type="match status" value="1"/>
</dbReference>
<feature type="transmembrane region" description="Helical" evidence="1">
    <location>
        <begin position="251"/>
        <end position="269"/>
    </location>
</feature>
<dbReference type="PANTHER" id="PTHR37308">
    <property type="entry name" value="INTEGRAL MEMBRANE PROTEIN"/>
    <property type="match status" value="1"/>
</dbReference>
<comment type="caution">
    <text evidence="2">The sequence shown here is derived from an EMBL/GenBank/DDBJ whole genome shotgun (WGS) entry which is preliminary data.</text>
</comment>
<evidence type="ECO:0000313" key="2">
    <source>
        <dbReference type="EMBL" id="HIT17019.1"/>
    </source>
</evidence>
<dbReference type="InterPro" id="IPR007163">
    <property type="entry name" value="VCA0040-like"/>
</dbReference>
<gene>
    <name evidence="2" type="ORF">IAD04_01390</name>
</gene>
<feature type="transmembrane region" description="Helical" evidence="1">
    <location>
        <begin position="129"/>
        <end position="150"/>
    </location>
</feature>
<feature type="transmembrane region" description="Helical" evidence="1">
    <location>
        <begin position="20"/>
        <end position="39"/>
    </location>
</feature>
<evidence type="ECO:0000313" key="3">
    <source>
        <dbReference type="Proteomes" id="UP000886893"/>
    </source>
</evidence>
<keyword evidence="1" id="KW-0812">Transmembrane</keyword>
<feature type="transmembrane region" description="Helical" evidence="1">
    <location>
        <begin position="165"/>
        <end position="185"/>
    </location>
</feature>
<reference evidence="2" key="2">
    <citation type="journal article" date="2021" name="PeerJ">
        <title>Extensive microbial diversity within the chicken gut microbiome revealed by metagenomics and culture.</title>
        <authorList>
            <person name="Gilroy R."/>
            <person name="Ravi A."/>
            <person name="Getino M."/>
            <person name="Pursley I."/>
            <person name="Horton D.L."/>
            <person name="Alikhan N.F."/>
            <person name="Baker D."/>
            <person name="Gharbi K."/>
            <person name="Hall N."/>
            <person name="Watson M."/>
            <person name="Adriaenssens E.M."/>
            <person name="Foster-Nyarko E."/>
            <person name="Jarju S."/>
            <person name="Secka A."/>
            <person name="Antonio M."/>
            <person name="Oren A."/>
            <person name="Chaudhuri R.R."/>
            <person name="La Ragione R."/>
            <person name="Hildebrand F."/>
            <person name="Pallen M.J."/>
        </authorList>
    </citation>
    <scope>NUCLEOTIDE SEQUENCE</scope>
    <source>
        <strain evidence="2">14508</strain>
    </source>
</reference>
<feature type="transmembrane region" description="Helical" evidence="1">
    <location>
        <begin position="69"/>
        <end position="90"/>
    </location>
</feature>
<feature type="transmembrane region" description="Helical" evidence="1">
    <location>
        <begin position="45"/>
        <end position="62"/>
    </location>
</feature>
<reference evidence="2" key="1">
    <citation type="submission" date="2020-10" db="EMBL/GenBank/DDBJ databases">
        <authorList>
            <person name="Gilroy R."/>
        </authorList>
    </citation>
    <scope>NUCLEOTIDE SEQUENCE</scope>
    <source>
        <strain evidence="2">14508</strain>
    </source>
</reference>
<accession>A0A9D1K9Q1</accession>
<feature type="transmembrane region" description="Helical" evidence="1">
    <location>
        <begin position="192"/>
        <end position="212"/>
    </location>
</feature>
<organism evidence="2 3">
    <name type="scientific">Candidatus Caccosoma faecigallinarum</name>
    <dbReference type="NCBI Taxonomy" id="2840720"/>
    <lineage>
        <taxon>Bacteria</taxon>
        <taxon>Bacillati</taxon>
        <taxon>Bacillota</taxon>
        <taxon>Bacillota incertae sedis</taxon>
        <taxon>Candidatus Caccosoma</taxon>
    </lineage>
</organism>
<feature type="transmembrane region" description="Helical" evidence="1">
    <location>
        <begin position="96"/>
        <end position="117"/>
    </location>
</feature>
<dbReference type="EMBL" id="DVKI01000042">
    <property type="protein sequence ID" value="HIT17019.1"/>
    <property type="molecule type" value="Genomic_DNA"/>
</dbReference>
<proteinExistence type="predicted"/>
<dbReference type="AlphaFoldDB" id="A0A9D1K9Q1"/>
<evidence type="ECO:0000256" key="1">
    <source>
        <dbReference type="SAM" id="Phobius"/>
    </source>
</evidence>
<protein>
    <submittedName>
        <fullName evidence="2">DUF368 domain-containing protein</fullName>
    </submittedName>
</protein>
<sequence length="320" mass="35522">MKEQEQEQEIELIKYNKASWAKSFILGIFLGLGVIIPGISGSTIAIIFGLYAQLLFAFGNILKKFKNCVRFLLPIFLGMIVGVAVGFLLIKKLLDILPFAMIGLFAGLMCGAFPAVKEKVQNIQLSKKHYLLIGIGILIPLIISAISIIFGNNDTTAIDLSQKPTVGMILLGLPVGYIIAITQVVPGLSATAFLMVIGWFKFLFNTISLTYWQAQPIIFLLYGTMIIGFIIGIITFSKLLTYLFSKMYHTIYLIIIGLSLGSILSMFINPDTMLIYQSWHHSGINVLDLTLAIVLFVLGIITSYYLVLKQRKHDQSEQKA</sequence>
<keyword evidence="1" id="KW-0472">Membrane</keyword>
<feature type="transmembrane region" description="Helical" evidence="1">
    <location>
        <begin position="218"/>
        <end position="244"/>
    </location>
</feature>
<feature type="transmembrane region" description="Helical" evidence="1">
    <location>
        <begin position="289"/>
        <end position="308"/>
    </location>
</feature>
<keyword evidence="1" id="KW-1133">Transmembrane helix</keyword>
<dbReference type="Pfam" id="PF04018">
    <property type="entry name" value="VCA0040-like"/>
    <property type="match status" value="1"/>
</dbReference>
<name>A0A9D1K9Q1_9FIRM</name>
<dbReference type="Proteomes" id="UP000886893">
    <property type="component" value="Unassembled WGS sequence"/>
</dbReference>